<dbReference type="InterPro" id="IPR040007">
    <property type="entry name" value="Tho2"/>
</dbReference>
<reference evidence="2 3" key="1">
    <citation type="submission" date="2018-11" db="EMBL/GenBank/DDBJ databases">
        <authorList>
            <consortium name="Pathogen Informatics"/>
        </authorList>
    </citation>
    <scope>NUCLEOTIDE SEQUENCE [LARGE SCALE GENOMIC DNA]</scope>
</reference>
<sequence>MQVLDLFVVVQVVGLIISGMGDFLPHLPFGLTSRQSKEDPDVCISNLCDLFIRLIVGDGKIDILPKVLSELFRVFNNKEFHSKLADALWLIDSAMADVTDPGMKDRYIRVVTHCKPLVDVSLLMERLSDDTLEQISLITSRQQFQTRYLSQPTGSMEQCITHIRSLIGYFDLDPNRVLDIILDACEMRRDLQGSFIELINLYHPDRVDMTHILSHKFHFYQVSCSDDNV</sequence>
<dbReference type="Pfam" id="PF16134">
    <property type="entry name" value="THOC2_N"/>
    <property type="match status" value="1"/>
</dbReference>
<dbReference type="GO" id="GO:0000445">
    <property type="term" value="C:THO complex part of transcription export complex"/>
    <property type="evidence" value="ECO:0007669"/>
    <property type="project" value="TreeGrafter"/>
</dbReference>
<dbReference type="OrthoDB" id="29024at2759"/>
<organism evidence="2 3">
    <name type="scientific">Dibothriocephalus latus</name>
    <name type="common">Fish tapeworm</name>
    <name type="synonym">Diphyllobothrium latum</name>
    <dbReference type="NCBI Taxonomy" id="60516"/>
    <lineage>
        <taxon>Eukaryota</taxon>
        <taxon>Metazoa</taxon>
        <taxon>Spiralia</taxon>
        <taxon>Lophotrochozoa</taxon>
        <taxon>Platyhelminthes</taxon>
        <taxon>Cestoda</taxon>
        <taxon>Eucestoda</taxon>
        <taxon>Diphyllobothriidea</taxon>
        <taxon>Diphyllobothriidae</taxon>
        <taxon>Dibothriocephalus</taxon>
    </lineage>
</organism>
<evidence type="ECO:0000313" key="3">
    <source>
        <dbReference type="Proteomes" id="UP000281553"/>
    </source>
</evidence>
<protein>
    <recommendedName>
        <fullName evidence="1">THO complex subunit 2 N-terminal domain-containing protein</fullName>
    </recommendedName>
</protein>
<feature type="domain" description="THO complex subunit 2 N-terminal" evidence="1">
    <location>
        <begin position="155"/>
        <end position="184"/>
    </location>
</feature>
<dbReference type="GO" id="GO:0003729">
    <property type="term" value="F:mRNA binding"/>
    <property type="evidence" value="ECO:0007669"/>
    <property type="project" value="TreeGrafter"/>
</dbReference>
<evidence type="ECO:0000313" key="2">
    <source>
        <dbReference type="EMBL" id="VDN17291.1"/>
    </source>
</evidence>
<dbReference type="AlphaFoldDB" id="A0A3P7MH84"/>
<keyword evidence="3" id="KW-1185">Reference proteome</keyword>
<dbReference type="PANTHER" id="PTHR21597">
    <property type="entry name" value="THO2 PROTEIN"/>
    <property type="match status" value="1"/>
</dbReference>
<proteinExistence type="predicted"/>
<dbReference type="EMBL" id="UYRU01068047">
    <property type="protein sequence ID" value="VDN17291.1"/>
    <property type="molecule type" value="Genomic_DNA"/>
</dbReference>
<dbReference type="Proteomes" id="UP000281553">
    <property type="component" value="Unassembled WGS sequence"/>
</dbReference>
<dbReference type="PANTHER" id="PTHR21597:SF0">
    <property type="entry name" value="THO COMPLEX SUBUNIT 2"/>
    <property type="match status" value="1"/>
</dbReference>
<accession>A0A3P7MH84</accession>
<dbReference type="GO" id="GO:0006406">
    <property type="term" value="P:mRNA export from nucleus"/>
    <property type="evidence" value="ECO:0007669"/>
    <property type="project" value="InterPro"/>
</dbReference>
<evidence type="ECO:0000259" key="1">
    <source>
        <dbReference type="Pfam" id="PF16134"/>
    </source>
</evidence>
<dbReference type="InterPro" id="IPR032302">
    <property type="entry name" value="THOC2_N"/>
</dbReference>
<name>A0A3P7MH84_DIBLA</name>
<dbReference type="GO" id="GO:0006397">
    <property type="term" value="P:mRNA processing"/>
    <property type="evidence" value="ECO:0007669"/>
    <property type="project" value="InterPro"/>
</dbReference>
<gene>
    <name evidence="2" type="ORF">DILT_LOCUS12888</name>
</gene>